<keyword evidence="3" id="KW-0804">Transcription</keyword>
<evidence type="ECO:0000256" key="2">
    <source>
        <dbReference type="ARBA" id="ARBA00022478"/>
    </source>
</evidence>
<reference evidence="5" key="1">
    <citation type="submission" date="2018-02" db="EMBL/GenBank/DDBJ databases">
        <title>Rhizophora mucronata_Transcriptome.</title>
        <authorList>
            <person name="Meera S.P."/>
            <person name="Sreeshan A."/>
            <person name="Augustine A."/>
        </authorList>
    </citation>
    <scope>NUCLEOTIDE SEQUENCE</scope>
    <source>
        <tissue evidence="5">Leaf</tissue>
    </source>
</reference>
<evidence type="ECO:0000313" key="5">
    <source>
        <dbReference type="EMBL" id="MBX64096.1"/>
    </source>
</evidence>
<name>A0A2P2QAS6_RHIMU</name>
<evidence type="ECO:0000256" key="3">
    <source>
        <dbReference type="ARBA" id="ARBA00023163"/>
    </source>
</evidence>
<keyword evidence="4" id="KW-0539">Nucleus</keyword>
<dbReference type="PANTHER" id="PTHR13408:SF0">
    <property type="entry name" value="DNA-DIRECTED RNA POLYMERASE III SUBUNIT RPC4"/>
    <property type="match status" value="1"/>
</dbReference>
<dbReference type="GO" id="GO:0005666">
    <property type="term" value="C:RNA polymerase III complex"/>
    <property type="evidence" value="ECO:0007669"/>
    <property type="project" value="InterPro"/>
</dbReference>
<keyword evidence="2" id="KW-0240">DNA-directed RNA polymerase</keyword>
<comment type="subcellular location">
    <subcellularLocation>
        <location evidence="1">Nucleus</location>
    </subcellularLocation>
</comment>
<accession>A0A2P2QAS6</accession>
<protein>
    <submittedName>
        <fullName evidence="5">Uncharacterized protein</fullName>
    </submittedName>
</protein>
<dbReference type="AlphaFoldDB" id="A0A2P2QAS6"/>
<organism evidence="5">
    <name type="scientific">Rhizophora mucronata</name>
    <name type="common">Asiatic mangrove</name>
    <dbReference type="NCBI Taxonomy" id="61149"/>
    <lineage>
        <taxon>Eukaryota</taxon>
        <taxon>Viridiplantae</taxon>
        <taxon>Streptophyta</taxon>
        <taxon>Embryophyta</taxon>
        <taxon>Tracheophyta</taxon>
        <taxon>Spermatophyta</taxon>
        <taxon>Magnoliopsida</taxon>
        <taxon>eudicotyledons</taxon>
        <taxon>Gunneridae</taxon>
        <taxon>Pentapetalae</taxon>
        <taxon>rosids</taxon>
        <taxon>fabids</taxon>
        <taxon>Malpighiales</taxon>
        <taxon>Rhizophoraceae</taxon>
        <taxon>Rhizophora</taxon>
    </lineage>
</organism>
<dbReference type="GO" id="GO:0042797">
    <property type="term" value="P:tRNA transcription by RNA polymerase III"/>
    <property type="evidence" value="ECO:0007669"/>
    <property type="project" value="TreeGrafter"/>
</dbReference>
<sequence>MDCAFAQDVVAINTAEKHCCVVAEIDKRATVAPDVDAILSGISDL</sequence>
<dbReference type="PANTHER" id="PTHR13408">
    <property type="entry name" value="DNA-DIRECTED RNA POLYMERASE III"/>
    <property type="match status" value="1"/>
</dbReference>
<dbReference type="EMBL" id="GGEC01083612">
    <property type="protein sequence ID" value="MBX64096.1"/>
    <property type="molecule type" value="Transcribed_RNA"/>
</dbReference>
<proteinExistence type="predicted"/>
<dbReference type="GO" id="GO:0003677">
    <property type="term" value="F:DNA binding"/>
    <property type="evidence" value="ECO:0007669"/>
    <property type="project" value="InterPro"/>
</dbReference>
<evidence type="ECO:0000256" key="1">
    <source>
        <dbReference type="ARBA" id="ARBA00004123"/>
    </source>
</evidence>
<evidence type="ECO:0000256" key="4">
    <source>
        <dbReference type="ARBA" id="ARBA00023242"/>
    </source>
</evidence>
<dbReference type="InterPro" id="IPR007811">
    <property type="entry name" value="RPC4"/>
</dbReference>